<evidence type="ECO:0000259" key="5">
    <source>
        <dbReference type="Pfam" id="PF01266"/>
    </source>
</evidence>
<dbReference type="Proteomes" id="UP000295096">
    <property type="component" value="Unassembled WGS sequence"/>
</dbReference>
<name>A0A4R5QFD6_9PROT</name>
<dbReference type="OrthoDB" id="9804379at2"/>
<gene>
    <name evidence="6" type="ORF">E2C06_18120</name>
</gene>
<comment type="caution">
    <text evidence="6">The sequence shown here is derived from an EMBL/GenBank/DDBJ whole genome shotgun (WGS) entry which is preliminary data.</text>
</comment>
<dbReference type="AlphaFoldDB" id="A0A4R5QFD6"/>
<dbReference type="PANTHER" id="PTHR13847">
    <property type="entry name" value="SARCOSINE DEHYDROGENASE-RELATED"/>
    <property type="match status" value="1"/>
</dbReference>
<protein>
    <submittedName>
        <fullName evidence="6">FAD-binding oxidoreductase</fullName>
    </submittedName>
</protein>
<accession>A0A4R5QFD6</accession>
<proteinExistence type="inferred from homology"/>
<dbReference type="Pfam" id="PF01266">
    <property type="entry name" value="DAO"/>
    <property type="match status" value="1"/>
</dbReference>
<evidence type="ECO:0000256" key="4">
    <source>
        <dbReference type="ARBA" id="ARBA00023002"/>
    </source>
</evidence>
<dbReference type="Gene3D" id="3.50.50.60">
    <property type="entry name" value="FAD/NAD(P)-binding domain"/>
    <property type="match status" value="1"/>
</dbReference>
<comment type="cofactor">
    <cofactor evidence="1">
        <name>FAD</name>
        <dbReference type="ChEBI" id="CHEBI:57692"/>
    </cofactor>
</comment>
<dbReference type="SUPFAM" id="SSF51905">
    <property type="entry name" value="FAD/NAD(P)-binding domain"/>
    <property type="match status" value="1"/>
</dbReference>
<dbReference type="InterPro" id="IPR006076">
    <property type="entry name" value="FAD-dep_OxRdtase"/>
</dbReference>
<dbReference type="SUPFAM" id="SSF54373">
    <property type="entry name" value="FAD-linked reductases, C-terminal domain"/>
    <property type="match status" value="1"/>
</dbReference>
<dbReference type="RefSeq" id="WP_133290024.1">
    <property type="nucleotide sequence ID" value="NZ_SMSJ01000025.1"/>
</dbReference>
<evidence type="ECO:0000313" key="7">
    <source>
        <dbReference type="Proteomes" id="UP000295096"/>
    </source>
</evidence>
<dbReference type="InterPro" id="IPR036188">
    <property type="entry name" value="FAD/NAD-bd_sf"/>
</dbReference>
<dbReference type="Gene3D" id="3.30.9.10">
    <property type="entry name" value="D-Amino Acid Oxidase, subunit A, domain 2"/>
    <property type="match status" value="1"/>
</dbReference>
<organism evidence="6 7">
    <name type="scientific">Dankookia rubra</name>
    <dbReference type="NCBI Taxonomy" id="1442381"/>
    <lineage>
        <taxon>Bacteria</taxon>
        <taxon>Pseudomonadati</taxon>
        <taxon>Pseudomonadota</taxon>
        <taxon>Alphaproteobacteria</taxon>
        <taxon>Acetobacterales</taxon>
        <taxon>Roseomonadaceae</taxon>
        <taxon>Dankookia</taxon>
    </lineage>
</organism>
<comment type="similarity">
    <text evidence="2">Belongs to the DadA oxidoreductase family.</text>
</comment>
<evidence type="ECO:0000313" key="6">
    <source>
        <dbReference type="EMBL" id="TDH61157.1"/>
    </source>
</evidence>
<keyword evidence="7" id="KW-1185">Reference proteome</keyword>
<dbReference type="GO" id="GO:0005737">
    <property type="term" value="C:cytoplasm"/>
    <property type="evidence" value="ECO:0007669"/>
    <property type="project" value="TreeGrafter"/>
</dbReference>
<dbReference type="EMBL" id="SMSJ01000025">
    <property type="protein sequence ID" value="TDH61157.1"/>
    <property type="molecule type" value="Genomic_DNA"/>
</dbReference>
<keyword evidence="4" id="KW-0560">Oxidoreductase</keyword>
<sequence>MRVAIVGAGVLGASTAFHLAKAGIQVVVADQAHAGRATAAGAGIVSPWSSGRVDPGWRAIADAGARYYPALIQHLAEAGETETGYRRVGALSVSADDAELDGIEQAVRARVAMAPEGGAVTRLSPAEARAFFPPLHPDLGAVHVSGAARIDGRLLAAALWRAAERQGARFHVGRAEVLVRNERVSGIQLESEVVEADCVVVTAGAWAPEVLMPLGIRLAVAPQRGQITHLHLEGVETEAWPVVLPQSSHYLLAFGGSRVVVGATRETGSGFDYRVTAAGQAEVLNQALAVAPGLGSATLIETRIGFRPVGPDLRPMLGRISGLEGLVIGNGLGPSGLTIGPSAGRLLAQVVLGEEPDLDLGAYDPLRMTASTEQSPGTGTDAIR</sequence>
<keyword evidence="3" id="KW-0285">Flavoprotein</keyword>
<dbReference type="GO" id="GO:0016491">
    <property type="term" value="F:oxidoreductase activity"/>
    <property type="evidence" value="ECO:0007669"/>
    <property type="project" value="UniProtKB-KW"/>
</dbReference>
<feature type="domain" description="FAD dependent oxidoreductase" evidence="5">
    <location>
        <begin position="2"/>
        <end position="349"/>
    </location>
</feature>
<evidence type="ECO:0000256" key="1">
    <source>
        <dbReference type="ARBA" id="ARBA00001974"/>
    </source>
</evidence>
<evidence type="ECO:0000256" key="3">
    <source>
        <dbReference type="ARBA" id="ARBA00022630"/>
    </source>
</evidence>
<evidence type="ECO:0000256" key="2">
    <source>
        <dbReference type="ARBA" id="ARBA00009410"/>
    </source>
</evidence>
<reference evidence="6 7" key="1">
    <citation type="journal article" date="2016" name="J. Microbiol.">
        <title>Dankookia rubra gen. nov., sp. nov., an alphaproteobacterium isolated from sediment of a shallow stream.</title>
        <authorList>
            <person name="Kim W.H."/>
            <person name="Kim D.H."/>
            <person name="Kang K."/>
            <person name="Ahn T.Y."/>
        </authorList>
    </citation>
    <scope>NUCLEOTIDE SEQUENCE [LARGE SCALE GENOMIC DNA]</scope>
    <source>
        <strain evidence="6 7">JCM30602</strain>
    </source>
</reference>
<dbReference type="PANTHER" id="PTHR13847:SF286">
    <property type="entry name" value="D-AMINO ACID DEHYDROGENASE"/>
    <property type="match status" value="1"/>
</dbReference>